<dbReference type="GO" id="GO:0004553">
    <property type="term" value="F:hydrolase activity, hydrolyzing O-glycosyl compounds"/>
    <property type="evidence" value="ECO:0007669"/>
    <property type="project" value="InterPro"/>
</dbReference>
<organism evidence="2 3">
    <name type="scientific">Pseudoprevotella muciniphila</name>
    <dbReference type="NCBI Taxonomy" id="2133944"/>
    <lineage>
        <taxon>Bacteria</taxon>
        <taxon>Pseudomonadati</taxon>
        <taxon>Bacteroidota</taxon>
        <taxon>Bacteroidia</taxon>
        <taxon>Bacteroidales</taxon>
        <taxon>Prevotellaceae</taxon>
        <taxon>Pseudoprevotella</taxon>
    </lineage>
</organism>
<dbReference type="GO" id="GO:0016052">
    <property type="term" value="P:carbohydrate catabolic process"/>
    <property type="evidence" value="ECO:0007669"/>
    <property type="project" value="InterPro"/>
</dbReference>
<name>A0A5P8E8U3_9BACT</name>
<dbReference type="EMBL" id="CP033459">
    <property type="protein sequence ID" value="QFQ13445.1"/>
    <property type="molecule type" value="Genomic_DNA"/>
</dbReference>
<reference evidence="2 3" key="1">
    <citation type="submission" date="2018-11" db="EMBL/GenBank/DDBJ databases">
        <authorList>
            <person name="Na S.W."/>
            <person name="Baik M."/>
        </authorList>
    </citation>
    <scope>NUCLEOTIDE SEQUENCE [LARGE SCALE GENOMIC DNA]</scope>
    <source>
        <strain evidence="2 3">E39</strain>
    </source>
</reference>
<evidence type="ECO:0000259" key="1">
    <source>
        <dbReference type="Pfam" id="PF16011"/>
    </source>
</evidence>
<dbReference type="KEGG" id="alq:C7Y71_010720"/>
<sequence>MYFCVTNDKNKKTITIMTHSAKDVSRWFDENNVPFKPVTTLNWAKDFPYRPEFTFRLARTEDALLLNYRVKESAVRGVEAVDNGSVWEDDCVECFIKAPESDVYYNIECNCVGTLLIGCGEGRAYRLRYTPSILSQVSRISTLGNEPIGTLNEETEWELSLIVPFSLLPELHDDGKRTDYIGNIYKCGDKQPTPHFVTRFPINTPSPDYHRPEFFQPLWE</sequence>
<gene>
    <name evidence="2" type="ORF">C7Y71_010720</name>
</gene>
<dbReference type="Gene3D" id="2.60.40.1190">
    <property type="match status" value="1"/>
</dbReference>
<feature type="domain" description="Carbohydrate-binding" evidence="1">
    <location>
        <begin position="26"/>
        <end position="216"/>
    </location>
</feature>
<proteinExistence type="predicted"/>
<dbReference type="Proteomes" id="UP000249375">
    <property type="component" value="Chromosome"/>
</dbReference>
<dbReference type="SUPFAM" id="SSF49344">
    <property type="entry name" value="CBD9-like"/>
    <property type="match status" value="1"/>
</dbReference>
<accession>A0A5P8E8U3</accession>
<dbReference type="AlphaFoldDB" id="A0A5P8E8U3"/>
<dbReference type="InterPro" id="IPR010502">
    <property type="entry name" value="Carb-bd_dom_fam9"/>
</dbReference>
<dbReference type="Pfam" id="PF16011">
    <property type="entry name" value="CBM9_2"/>
    <property type="match status" value="1"/>
</dbReference>
<dbReference type="CDD" id="cd09620">
    <property type="entry name" value="CBM9_like_3"/>
    <property type="match status" value="1"/>
</dbReference>
<dbReference type="GO" id="GO:0030246">
    <property type="term" value="F:carbohydrate binding"/>
    <property type="evidence" value="ECO:0007669"/>
    <property type="project" value="InterPro"/>
</dbReference>
<evidence type="ECO:0000313" key="2">
    <source>
        <dbReference type="EMBL" id="QFQ13445.1"/>
    </source>
</evidence>
<evidence type="ECO:0000313" key="3">
    <source>
        <dbReference type="Proteomes" id="UP000249375"/>
    </source>
</evidence>
<keyword evidence="3" id="KW-1185">Reference proteome</keyword>
<protein>
    <recommendedName>
        <fullName evidence="1">Carbohydrate-binding domain-containing protein</fullName>
    </recommendedName>
</protein>